<evidence type="ECO:0000313" key="3">
    <source>
        <dbReference type="Proteomes" id="UP000176822"/>
    </source>
</evidence>
<dbReference type="Proteomes" id="UP000176822">
    <property type="component" value="Unassembled WGS sequence"/>
</dbReference>
<protein>
    <submittedName>
        <fullName evidence="2">Uncharacterized protein</fullName>
    </submittedName>
</protein>
<feature type="transmembrane region" description="Helical" evidence="1">
    <location>
        <begin position="465"/>
        <end position="485"/>
    </location>
</feature>
<evidence type="ECO:0000256" key="1">
    <source>
        <dbReference type="SAM" id="Phobius"/>
    </source>
</evidence>
<evidence type="ECO:0000313" key="2">
    <source>
        <dbReference type="EMBL" id="OGC99823.1"/>
    </source>
</evidence>
<accession>A0A1F4Z2Z4</accession>
<keyword evidence="1" id="KW-0472">Membrane</keyword>
<comment type="caution">
    <text evidence="2">The sequence shown here is derived from an EMBL/GenBank/DDBJ whole genome shotgun (WGS) entry which is preliminary data.</text>
</comment>
<feature type="transmembrane region" description="Helical" evidence="1">
    <location>
        <begin position="375"/>
        <end position="396"/>
    </location>
</feature>
<feature type="transmembrane region" description="Helical" evidence="1">
    <location>
        <begin position="402"/>
        <end position="420"/>
    </location>
</feature>
<keyword evidence="1" id="KW-1133">Transmembrane helix</keyword>
<dbReference type="AlphaFoldDB" id="A0A1F4Z2Z4"/>
<feature type="transmembrane region" description="Helical" evidence="1">
    <location>
        <begin position="307"/>
        <end position="330"/>
    </location>
</feature>
<name>A0A1F4Z2Z4_9BACT</name>
<keyword evidence="1" id="KW-0812">Transmembrane</keyword>
<sequence length="501" mass="57863">MHAAAEALLKSLNFGKNIRKDSPKETDDPVGKLAQVYETARNALEYRAQHLVRRAAIERILKRELVFSSGSKRISEILVQELRWARYTSAVHGEEIQELLEKYYELIKSGKYDREWLVGLVSAEIEEKLNPNSDYQKFTNFAFHVMKHMIRAEEISNIDLLLFAAVDKTYSQSDNQQIAFHIFKLISKQAGEDKSTEEILTTTWDYYKKALSNPLLNRLMILVRRQLGPMTLIRDMYFARPAEFEKSVQNEEDFKNLAKWVLSDQLSLMKQRMSTAMWRSLTYVFLTKMLFALILEVPLEKWIGGSVKYVALTINTLFPVAFMWILTAGIKLPGKTSQQKMIERAWEIMEKFDATAEEEEVEISSEARTSTTLKFFYAIYAILFPAIFVLIAWGLIRIGFGLISIVVFVFFLSLVTFFAYRIRQTAQIYSYKPPRELGSSLGDMLLLPIVAVGSMLSRGVSRLNFLVFVFDFILEAPFKIILRFLDAWFSFISRKTEEAVG</sequence>
<organism evidence="2 3">
    <name type="scientific">Candidatus Amesbacteria bacterium RIFCSPLOWO2_01_FULL_47_33</name>
    <dbReference type="NCBI Taxonomy" id="1797258"/>
    <lineage>
        <taxon>Bacteria</taxon>
        <taxon>Candidatus Amesiibacteriota</taxon>
    </lineage>
</organism>
<reference evidence="2 3" key="1">
    <citation type="journal article" date="2016" name="Nat. Commun.">
        <title>Thousands of microbial genomes shed light on interconnected biogeochemical processes in an aquifer system.</title>
        <authorList>
            <person name="Anantharaman K."/>
            <person name="Brown C.T."/>
            <person name="Hug L.A."/>
            <person name="Sharon I."/>
            <person name="Castelle C.J."/>
            <person name="Probst A.J."/>
            <person name="Thomas B.C."/>
            <person name="Singh A."/>
            <person name="Wilkins M.J."/>
            <person name="Karaoz U."/>
            <person name="Brodie E.L."/>
            <person name="Williams K.H."/>
            <person name="Hubbard S.S."/>
            <person name="Banfield J.F."/>
        </authorList>
    </citation>
    <scope>NUCLEOTIDE SEQUENCE [LARGE SCALE GENOMIC DNA]</scope>
</reference>
<dbReference type="EMBL" id="MEXM01000050">
    <property type="protein sequence ID" value="OGC99823.1"/>
    <property type="molecule type" value="Genomic_DNA"/>
</dbReference>
<gene>
    <name evidence="2" type="ORF">A2972_05030</name>
</gene>
<feature type="transmembrane region" description="Helical" evidence="1">
    <location>
        <begin position="276"/>
        <end position="295"/>
    </location>
</feature>
<proteinExistence type="predicted"/>